<protein>
    <submittedName>
        <fullName evidence="5">DNA-binding MarR family transcriptional regulator</fullName>
    </submittedName>
</protein>
<dbReference type="SUPFAM" id="SSF46785">
    <property type="entry name" value="Winged helix' DNA-binding domain"/>
    <property type="match status" value="1"/>
</dbReference>
<feature type="domain" description="HTH marR-type" evidence="4">
    <location>
        <begin position="10"/>
        <end position="147"/>
    </location>
</feature>
<name>A0ABT9YRB5_9STRE</name>
<dbReference type="SMART" id="SM00347">
    <property type="entry name" value="HTH_MARR"/>
    <property type="match status" value="1"/>
</dbReference>
<evidence type="ECO:0000259" key="4">
    <source>
        <dbReference type="PROSITE" id="PS50995"/>
    </source>
</evidence>
<dbReference type="InterPro" id="IPR036390">
    <property type="entry name" value="WH_DNA-bd_sf"/>
</dbReference>
<dbReference type="PANTHER" id="PTHR33164">
    <property type="entry name" value="TRANSCRIPTIONAL REGULATOR, MARR FAMILY"/>
    <property type="match status" value="1"/>
</dbReference>
<dbReference type="Pfam" id="PF12802">
    <property type="entry name" value="MarR_2"/>
    <property type="match status" value="1"/>
</dbReference>
<gene>
    <name evidence="5" type="ORF">J2S23_000866</name>
</gene>
<organism evidence="5 6">
    <name type="scientific">Streptococcus moroccensis</name>
    <dbReference type="NCBI Taxonomy" id="1451356"/>
    <lineage>
        <taxon>Bacteria</taxon>
        <taxon>Bacillati</taxon>
        <taxon>Bacillota</taxon>
        <taxon>Bacilli</taxon>
        <taxon>Lactobacillales</taxon>
        <taxon>Streptococcaceae</taxon>
        <taxon>Streptococcus</taxon>
    </lineage>
</organism>
<evidence type="ECO:0000256" key="3">
    <source>
        <dbReference type="ARBA" id="ARBA00023163"/>
    </source>
</evidence>
<dbReference type="RefSeq" id="WP_307121522.1">
    <property type="nucleotide sequence ID" value="NZ_JAUSTM010000006.1"/>
</dbReference>
<dbReference type="InterPro" id="IPR000835">
    <property type="entry name" value="HTH_MarR-typ"/>
</dbReference>
<dbReference type="InterPro" id="IPR036388">
    <property type="entry name" value="WH-like_DNA-bd_sf"/>
</dbReference>
<evidence type="ECO:0000256" key="2">
    <source>
        <dbReference type="ARBA" id="ARBA00023125"/>
    </source>
</evidence>
<dbReference type="Proteomes" id="UP001223079">
    <property type="component" value="Unassembled WGS sequence"/>
</dbReference>
<evidence type="ECO:0000313" key="5">
    <source>
        <dbReference type="EMBL" id="MDQ0222315.1"/>
    </source>
</evidence>
<dbReference type="EMBL" id="JAUSTM010000006">
    <property type="protein sequence ID" value="MDQ0222315.1"/>
    <property type="molecule type" value="Genomic_DNA"/>
</dbReference>
<evidence type="ECO:0000313" key="6">
    <source>
        <dbReference type="Proteomes" id="UP001223079"/>
    </source>
</evidence>
<dbReference type="GO" id="GO:0003677">
    <property type="term" value="F:DNA binding"/>
    <property type="evidence" value="ECO:0007669"/>
    <property type="project" value="UniProtKB-KW"/>
</dbReference>
<reference evidence="5 6" key="1">
    <citation type="submission" date="2023-07" db="EMBL/GenBank/DDBJ databases">
        <title>Genomic Encyclopedia of Type Strains, Phase IV (KMG-IV): sequencing the most valuable type-strain genomes for metagenomic binning, comparative biology and taxonomic classification.</title>
        <authorList>
            <person name="Goeker M."/>
        </authorList>
    </citation>
    <scope>NUCLEOTIDE SEQUENCE [LARGE SCALE GENOMIC DNA]</scope>
    <source>
        <strain evidence="5 6">DSM 105143</strain>
    </source>
</reference>
<sequence>MTKESNILKEERSTSSVEKRFARLRDDQFALYEHYARQHGMNYKGLLILLWLYNSPQGISQKTLCDKTYTTKQVVYAIIQGYLEKSFVELKASQEDKRSKKVVLTPEGMNYADSIIAPLDTMEKEAMAQLSEQQVEMLLESTALFNHYLKDKLLP</sequence>
<dbReference type="Gene3D" id="1.10.10.10">
    <property type="entry name" value="Winged helix-like DNA-binding domain superfamily/Winged helix DNA-binding domain"/>
    <property type="match status" value="1"/>
</dbReference>
<comment type="caution">
    <text evidence="5">The sequence shown here is derived from an EMBL/GenBank/DDBJ whole genome shotgun (WGS) entry which is preliminary data.</text>
</comment>
<dbReference type="InterPro" id="IPR039422">
    <property type="entry name" value="MarR/SlyA-like"/>
</dbReference>
<keyword evidence="3" id="KW-0804">Transcription</keyword>
<evidence type="ECO:0000256" key="1">
    <source>
        <dbReference type="ARBA" id="ARBA00023015"/>
    </source>
</evidence>
<proteinExistence type="predicted"/>
<accession>A0ABT9YRB5</accession>
<keyword evidence="2 5" id="KW-0238">DNA-binding</keyword>
<dbReference type="PROSITE" id="PS50995">
    <property type="entry name" value="HTH_MARR_2"/>
    <property type="match status" value="1"/>
</dbReference>
<dbReference type="PANTHER" id="PTHR33164:SF64">
    <property type="entry name" value="TRANSCRIPTIONAL REGULATOR SLYA"/>
    <property type="match status" value="1"/>
</dbReference>
<keyword evidence="6" id="KW-1185">Reference proteome</keyword>
<keyword evidence="1" id="KW-0805">Transcription regulation</keyword>